<keyword evidence="1" id="KW-0812">Transmembrane</keyword>
<feature type="domain" description="VanZ-like" evidence="2">
    <location>
        <begin position="55"/>
        <end position="125"/>
    </location>
</feature>
<accession>A0ABT7PDM5</accession>
<dbReference type="NCBIfam" id="NF037970">
    <property type="entry name" value="vanZ_1"/>
    <property type="match status" value="1"/>
</dbReference>
<feature type="transmembrane region" description="Helical" evidence="1">
    <location>
        <begin position="77"/>
        <end position="93"/>
    </location>
</feature>
<feature type="transmembrane region" description="Helical" evidence="1">
    <location>
        <begin position="49"/>
        <end position="65"/>
    </location>
</feature>
<evidence type="ECO:0000313" key="3">
    <source>
        <dbReference type="EMBL" id="MDM4014438.1"/>
    </source>
</evidence>
<dbReference type="Proteomes" id="UP001239462">
    <property type="component" value="Unassembled WGS sequence"/>
</dbReference>
<evidence type="ECO:0000256" key="1">
    <source>
        <dbReference type="SAM" id="Phobius"/>
    </source>
</evidence>
<dbReference type="PANTHER" id="PTHR28008">
    <property type="entry name" value="DOMAIN PROTEIN, PUTATIVE (AFU_ORTHOLOGUE AFUA_3G10980)-RELATED"/>
    <property type="match status" value="1"/>
</dbReference>
<dbReference type="RefSeq" id="WP_289162200.1">
    <property type="nucleotide sequence ID" value="NZ_JASZZN010000002.1"/>
</dbReference>
<evidence type="ECO:0000259" key="2">
    <source>
        <dbReference type="Pfam" id="PF04892"/>
    </source>
</evidence>
<dbReference type="PANTHER" id="PTHR28008:SF1">
    <property type="entry name" value="DOMAIN PROTEIN, PUTATIVE (AFU_ORTHOLOGUE AFUA_3G10980)-RELATED"/>
    <property type="match status" value="1"/>
</dbReference>
<reference evidence="3 4" key="1">
    <citation type="submission" date="2023-06" db="EMBL/GenBank/DDBJ databases">
        <title>Roseiconus lacunae JC819 isolated from Gulf of Mannar region, Tamil Nadu.</title>
        <authorList>
            <person name="Pk S."/>
            <person name="Ch S."/>
            <person name="Ch V.R."/>
        </authorList>
    </citation>
    <scope>NUCLEOTIDE SEQUENCE [LARGE SCALE GENOMIC DNA]</scope>
    <source>
        <strain evidence="3 4">JC819</strain>
    </source>
</reference>
<proteinExistence type="predicted"/>
<organism evidence="3 4">
    <name type="scientific">Roseiconus lacunae</name>
    <dbReference type="NCBI Taxonomy" id="2605694"/>
    <lineage>
        <taxon>Bacteria</taxon>
        <taxon>Pseudomonadati</taxon>
        <taxon>Planctomycetota</taxon>
        <taxon>Planctomycetia</taxon>
        <taxon>Pirellulales</taxon>
        <taxon>Pirellulaceae</taxon>
        <taxon>Roseiconus</taxon>
    </lineage>
</organism>
<feature type="transmembrane region" description="Helical" evidence="1">
    <location>
        <begin position="105"/>
        <end position="125"/>
    </location>
</feature>
<name>A0ABT7PDM5_9BACT</name>
<dbReference type="InterPro" id="IPR006976">
    <property type="entry name" value="VanZ-like"/>
</dbReference>
<sequence length="142" mass="15763">MRPVTGIKILGMRLGVVLLVSYWIVLFTGTHLPSTRVIAPQMNDKSKHFGGYFVLALLLCYVSHTNPKRTYPNASRFGSIAAVLFLYGCLDEWSQQFARGRQPDVWDLFADACGITSAILFYIVVKRLQRSISTPSTSSSGS</sequence>
<dbReference type="EMBL" id="JASZZN010000002">
    <property type="protein sequence ID" value="MDM4014438.1"/>
    <property type="molecule type" value="Genomic_DNA"/>
</dbReference>
<protein>
    <submittedName>
        <fullName evidence="3">VanZ family protein</fullName>
    </submittedName>
</protein>
<gene>
    <name evidence="3" type="ORF">QTN89_03270</name>
</gene>
<keyword evidence="1" id="KW-1133">Transmembrane helix</keyword>
<keyword evidence="1" id="KW-0472">Membrane</keyword>
<evidence type="ECO:0000313" key="4">
    <source>
        <dbReference type="Proteomes" id="UP001239462"/>
    </source>
</evidence>
<keyword evidence="4" id="KW-1185">Reference proteome</keyword>
<dbReference type="Pfam" id="PF04892">
    <property type="entry name" value="VanZ"/>
    <property type="match status" value="1"/>
</dbReference>
<comment type="caution">
    <text evidence="3">The sequence shown here is derived from an EMBL/GenBank/DDBJ whole genome shotgun (WGS) entry which is preliminary data.</text>
</comment>
<feature type="transmembrane region" description="Helical" evidence="1">
    <location>
        <begin position="12"/>
        <end position="29"/>
    </location>
</feature>